<proteinExistence type="predicted"/>
<dbReference type="PANTHER" id="PTHR34472">
    <property type="entry name" value="SULFUR CARRIER PROTEIN THIS"/>
    <property type="match status" value="1"/>
</dbReference>
<dbReference type="InterPro" id="IPR016155">
    <property type="entry name" value="Mopterin_synth/thiamin_S_b"/>
</dbReference>
<organism evidence="1">
    <name type="scientific">hydrothermal vent metagenome</name>
    <dbReference type="NCBI Taxonomy" id="652676"/>
    <lineage>
        <taxon>unclassified sequences</taxon>
        <taxon>metagenomes</taxon>
        <taxon>ecological metagenomes</taxon>
    </lineage>
</organism>
<dbReference type="InterPro" id="IPR012675">
    <property type="entry name" value="Beta-grasp_dom_sf"/>
</dbReference>
<dbReference type="InterPro" id="IPR003749">
    <property type="entry name" value="ThiS/MoaD-like"/>
</dbReference>
<accession>A0A3B1CT93</accession>
<name>A0A3B1CT93_9ZZZZ</name>
<gene>
    <name evidence="1" type="ORF">MNBD_NITROSPINAE02-755</name>
</gene>
<evidence type="ECO:0000313" key="1">
    <source>
        <dbReference type="EMBL" id="VAX19877.1"/>
    </source>
</evidence>
<dbReference type="NCBIfam" id="TIGR01683">
    <property type="entry name" value="thiS"/>
    <property type="match status" value="1"/>
</dbReference>
<reference evidence="1" key="1">
    <citation type="submission" date="2018-06" db="EMBL/GenBank/DDBJ databases">
        <authorList>
            <person name="Zhirakovskaya E."/>
        </authorList>
    </citation>
    <scope>NUCLEOTIDE SEQUENCE</scope>
</reference>
<dbReference type="Gene3D" id="3.10.20.30">
    <property type="match status" value="1"/>
</dbReference>
<dbReference type="SUPFAM" id="SSF54285">
    <property type="entry name" value="MoaD/ThiS"/>
    <property type="match status" value="1"/>
</dbReference>
<dbReference type="Pfam" id="PF02597">
    <property type="entry name" value="ThiS"/>
    <property type="match status" value="1"/>
</dbReference>
<dbReference type="InterPro" id="IPR010035">
    <property type="entry name" value="Thi_S"/>
</dbReference>
<protein>
    <recommendedName>
        <fullName evidence="2">Sulfur carrier protein ThiS</fullName>
    </recommendedName>
</protein>
<sequence>MNIILNGQPTDISEGQVLLDLVKLLNLEGPVAAQVNEDIIAFDELEKRLLSEGDKVELFRMMGGG</sequence>
<dbReference type="AlphaFoldDB" id="A0A3B1CT93"/>
<dbReference type="EMBL" id="UOGE01000049">
    <property type="protein sequence ID" value="VAX19877.1"/>
    <property type="molecule type" value="Genomic_DNA"/>
</dbReference>
<dbReference type="PANTHER" id="PTHR34472:SF1">
    <property type="entry name" value="SULFUR CARRIER PROTEIN THIS"/>
    <property type="match status" value="1"/>
</dbReference>
<evidence type="ECO:0008006" key="2">
    <source>
        <dbReference type="Google" id="ProtNLM"/>
    </source>
</evidence>